<comment type="caution">
    <text evidence="2">The sequence shown here is derived from an EMBL/GenBank/DDBJ whole genome shotgun (WGS) entry which is preliminary data.</text>
</comment>
<evidence type="ECO:0000313" key="3">
    <source>
        <dbReference type="Proteomes" id="UP000281431"/>
    </source>
</evidence>
<evidence type="ECO:0000256" key="1">
    <source>
        <dbReference type="SAM" id="Phobius"/>
    </source>
</evidence>
<feature type="transmembrane region" description="Helical" evidence="1">
    <location>
        <begin position="122"/>
        <end position="143"/>
    </location>
</feature>
<name>A0A3N6MAF6_NATCH</name>
<proteinExistence type="predicted"/>
<feature type="transmembrane region" description="Helical" evidence="1">
    <location>
        <begin position="176"/>
        <end position="196"/>
    </location>
</feature>
<keyword evidence="1" id="KW-0472">Membrane</keyword>
<dbReference type="Proteomes" id="UP000281431">
    <property type="component" value="Unassembled WGS sequence"/>
</dbReference>
<keyword evidence="1" id="KW-1133">Transmembrane helix</keyword>
<gene>
    <name evidence="2" type="ORF">EA472_08775</name>
</gene>
<keyword evidence="1" id="KW-0812">Transmembrane</keyword>
<keyword evidence="3" id="KW-1185">Reference proteome</keyword>
<evidence type="ECO:0008006" key="4">
    <source>
        <dbReference type="Google" id="ProtNLM"/>
    </source>
</evidence>
<feature type="transmembrane region" description="Helical" evidence="1">
    <location>
        <begin position="21"/>
        <end position="43"/>
    </location>
</feature>
<organism evidence="2 3">
    <name type="scientific">Natrarchaeobius chitinivorans</name>
    <dbReference type="NCBI Taxonomy" id="1679083"/>
    <lineage>
        <taxon>Archaea</taxon>
        <taxon>Methanobacteriati</taxon>
        <taxon>Methanobacteriota</taxon>
        <taxon>Stenosarchaea group</taxon>
        <taxon>Halobacteria</taxon>
        <taxon>Halobacteriales</taxon>
        <taxon>Natrialbaceae</taxon>
        <taxon>Natrarchaeobius</taxon>
    </lineage>
</organism>
<evidence type="ECO:0000313" key="2">
    <source>
        <dbReference type="EMBL" id="RQH00729.1"/>
    </source>
</evidence>
<protein>
    <recommendedName>
        <fullName evidence="4">PH domain-containing protein</fullName>
    </recommendedName>
</protein>
<reference evidence="2 3" key="1">
    <citation type="submission" date="2018-10" db="EMBL/GenBank/DDBJ databases">
        <title>Natrarchaeobius chitinivorans gen. nov., sp. nov., and Natrarchaeobius haloalkaliphilus sp. nov., alkaliphilic, chitin-utilizing haloarchaea from hypersaline alkaline lakes.</title>
        <authorList>
            <person name="Sorokin D.Y."/>
            <person name="Elcheninov A.G."/>
            <person name="Kostrikina N.A."/>
            <person name="Bale N.J."/>
            <person name="Sinninghe Damste J.S."/>
            <person name="Khijniak T.V."/>
            <person name="Kublanov I.V."/>
            <person name="Toshchakov S.V."/>
        </authorList>
    </citation>
    <scope>NUCLEOTIDE SEQUENCE [LARGE SCALE GENOMIC DNA]</scope>
    <source>
        <strain evidence="2 3">AArcht7</strain>
    </source>
</reference>
<feature type="transmembrane region" description="Helical" evidence="1">
    <location>
        <begin position="83"/>
        <end position="102"/>
    </location>
</feature>
<sequence>MSNDKREFLQKPERLDTSFRVIAGAYVAALITPTLLLSIVEQFRLSNELLVIGVFGAIGTTIAAGVAWQVAHLGKIVILLNRSWMSWLLPLIGIVPVFVYFSDVIRYPAYIIVNPEATTVESLIGFLGFIFGLATVCLGELLVSMARNRVANAMIDDKAIDIEWKAGWTWIDQFKLLSGMVVCTSFFVVMIIGYFGWVEATFSRAVIVPVGMLLVVLILIANNTSSKRTYRITSDGLEQRGSVQSRLFTPWEDIDGFTVTNRTIVLHRKGLRPNIRFSRRDVRLDEQKIITKLQKYTKQRNASHNAVQFED</sequence>
<dbReference type="OrthoDB" id="176809at2157"/>
<dbReference type="EMBL" id="REFZ01000005">
    <property type="protein sequence ID" value="RQH00729.1"/>
    <property type="molecule type" value="Genomic_DNA"/>
</dbReference>
<dbReference type="AlphaFoldDB" id="A0A3N6MAF6"/>
<feature type="transmembrane region" description="Helical" evidence="1">
    <location>
        <begin position="49"/>
        <end position="71"/>
    </location>
</feature>
<accession>A0A3N6MAF6</accession>
<feature type="transmembrane region" description="Helical" evidence="1">
    <location>
        <begin position="202"/>
        <end position="221"/>
    </location>
</feature>